<dbReference type="Proteomes" id="UP001225378">
    <property type="component" value="Chromosome"/>
</dbReference>
<name>A0AAU7NZF0_9GAMM</name>
<gene>
    <name evidence="1" type="primary">csy1</name>
    <name evidence="1" type="ORF">Q9L42_010150</name>
</gene>
<dbReference type="KEGG" id="mech:Q9L42_010150"/>
<evidence type="ECO:0000313" key="2">
    <source>
        <dbReference type="Proteomes" id="UP001225378"/>
    </source>
</evidence>
<dbReference type="AlphaFoldDB" id="A0AAU7NZF0"/>
<reference evidence="1 2" key="1">
    <citation type="journal article" date="2024" name="Microbiology">
        <title>Methylomarinum rosea sp. nov., a novel halophilic methanotrophic bacterium from the hypersaline Lake Elton.</title>
        <authorList>
            <person name="Suleimanov R.Z."/>
            <person name="Oshkin I.Y."/>
            <person name="Danilova O.V."/>
            <person name="Suzina N.E."/>
            <person name="Dedysh S.N."/>
        </authorList>
    </citation>
    <scope>NUCLEOTIDE SEQUENCE [LARGE SCALE GENOMIC DNA]</scope>
    <source>
        <strain evidence="1 2">Ch1-1</strain>
    </source>
</reference>
<keyword evidence="2" id="KW-1185">Reference proteome</keyword>
<organism evidence="1 2">
    <name type="scientific">Methylomarinum roseum</name>
    <dbReference type="NCBI Taxonomy" id="3067653"/>
    <lineage>
        <taxon>Bacteria</taxon>
        <taxon>Pseudomonadati</taxon>
        <taxon>Pseudomonadota</taxon>
        <taxon>Gammaproteobacteria</taxon>
        <taxon>Methylococcales</taxon>
        <taxon>Methylococcaceae</taxon>
        <taxon>Methylomarinum</taxon>
    </lineage>
</organism>
<dbReference type="RefSeq" id="WP_305908552.1">
    <property type="nucleotide sequence ID" value="NZ_CP157743.1"/>
</dbReference>
<sequence length="415" mass="47329">MLDPAIQAFLNERKELWLKKKITTKTSENEQAELKMQAVEAFSLDEWLPDAAKRARQLSMVSHPGKFSHPSAKTSAVIATAQRQADGFLRSGNVAVDLDVLGNAAALDVHKFLSIYLSDGATVLEHLEQQTETIRQQFTLHTAPFDEIEAGLLAIKQTGDSSVKTSERVKQVYFPVDQAEYHLLSVLTPSSIMFKLKERINVLRFSDEVKEIREAKKNNLYHEKSLSELYGLSVIGFGGTKPQNISVLNNKNGGTAYLLASTPPMLEQRTNQPPRTDFFVGYLNTKSYAEDFNKLHKLLVSDANNMHIRKQRDWLIRTIIYQVADRLWQVRFLPAGWSDSDNYAQLTHYQKIWLDQQYQGQRSENTDYLSKVKQELAIWFINTYKKLLDDQAVSLGDEQLSAIKELIEDCEEALR</sequence>
<proteinExistence type="predicted"/>
<accession>A0AAU7NZF0</accession>
<evidence type="ECO:0000313" key="1">
    <source>
        <dbReference type="EMBL" id="XBS22465.1"/>
    </source>
</evidence>
<protein>
    <submittedName>
        <fullName evidence="1">Type I-F CRISPR-associated protein Csy1</fullName>
    </submittedName>
</protein>
<dbReference type="NCBIfam" id="TIGR02564">
    <property type="entry name" value="cas_Csy1"/>
    <property type="match status" value="1"/>
</dbReference>
<dbReference type="EMBL" id="CP157743">
    <property type="protein sequence ID" value="XBS22465.1"/>
    <property type="molecule type" value="Genomic_DNA"/>
</dbReference>
<dbReference type="InterPro" id="IPR013397">
    <property type="entry name" value="CRISPR-assoc_prot_Csy1"/>
</dbReference>
<dbReference type="Pfam" id="PF09611">
    <property type="entry name" value="Cas_Csy1"/>
    <property type="match status" value="1"/>
</dbReference>